<comment type="caution">
    <text evidence="10">The sequence shown here is derived from an EMBL/GenBank/DDBJ whole genome shotgun (WGS) entry which is preliminary data.</text>
</comment>
<feature type="domain" description="Cation efflux protein transmembrane" evidence="8">
    <location>
        <begin position="15"/>
        <end position="207"/>
    </location>
</feature>
<feature type="transmembrane region" description="Helical" evidence="7">
    <location>
        <begin position="12"/>
        <end position="34"/>
    </location>
</feature>
<feature type="transmembrane region" description="Helical" evidence="7">
    <location>
        <begin position="159"/>
        <end position="176"/>
    </location>
</feature>
<dbReference type="InterPro" id="IPR027469">
    <property type="entry name" value="Cation_efflux_TMD_sf"/>
</dbReference>
<evidence type="ECO:0000256" key="6">
    <source>
        <dbReference type="ARBA" id="ARBA00023136"/>
    </source>
</evidence>
<sequence>MEPKERLRIGNRISKITIVVNVILSIVKVVAGIFGKSSAMISDGVHSLSDVMSTFCVMIGLKMSQKPGDVDHPYGHEKYEPVFAKMLAVILGTTGIMIGYKSIQIIRLGQYNIPGKITIFAALLSIITKEWMYRYTIKGAKKIDSSALLADAWHHRSDAFSSIGTLIGVVGARIGYPILDPIASIVICIIILKVAVEIYIGAVNQLMDCAADKDTINKIIKDIEGISGVLKIDDLKTRVHASRLYVDVEISVSKELSLLDAHDIAEKVHFKIEESNSKVKHCMVHVNPY</sequence>
<evidence type="ECO:0000256" key="3">
    <source>
        <dbReference type="ARBA" id="ARBA00022448"/>
    </source>
</evidence>
<dbReference type="InterPro" id="IPR036837">
    <property type="entry name" value="Cation_efflux_CTD_sf"/>
</dbReference>
<gene>
    <name evidence="10" type="ORF">OW729_11155</name>
</gene>
<reference evidence="10" key="1">
    <citation type="submission" date="2022-12" db="EMBL/GenBank/DDBJ databases">
        <title>Clostridium sp. nov., isolated from industrial wastewater.</title>
        <authorList>
            <person name="Jiayan W."/>
        </authorList>
    </citation>
    <scope>NUCLEOTIDE SEQUENCE</scope>
    <source>
        <strain evidence="10">ZC22-4</strain>
    </source>
</reference>
<dbReference type="InterPro" id="IPR002524">
    <property type="entry name" value="Cation_efflux"/>
</dbReference>
<protein>
    <submittedName>
        <fullName evidence="10">Cation diffusion facilitator family transporter</fullName>
    </submittedName>
</protein>
<accession>A0ABT4DBX5</accession>
<organism evidence="10 11">
    <name type="scientific">Clostridium brassicae</name>
    <dbReference type="NCBI Taxonomy" id="2999072"/>
    <lineage>
        <taxon>Bacteria</taxon>
        <taxon>Bacillati</taxon>
        <taxon>Bacillota</taxon>
        <taxon>Clostridia</taxon>
        <taxon>Eubacteriales</taxon>
        <taxon>Clostridiaceae</taxon>
        <taxon>Clostridium</taxon>
    </lineage>
</organism>
<feature type="transmembrane region" description="Helical" evidence="7">
    <location>
        <begin position="182"/>
        <end position="203"/>
    </location>
</feature>
<feature type="transmembrane region" description="Helical" evidence="7">
    <location>
        <begin position="82"/>
        <end position="101"/>
    </location>
</feature>
<dbReference type="Pfam" id="PF16916">
    <property type="entry name" value="ZT_dimer"/>
    <property type="match status" value="1"/>
</dbReference>
<keyword evidence="3" id="KW-0813">Transport</keyword>
<comment type="similarity">
    <text evidence="2">Belongs to the cation diffusion facilitator (CDF) transporter (TC 2.A.4) family.</text>
</comment>
<dbReference type="NCBIfam" id="TIGR01297">
    <property type="entry name" value="CDF"/>
    <property type="match status" value="1"/>
</dbReference>
<dbReference type="PANTHER" id="PTHR43840">
    <property type="entry name" value="MITOCHONDRIAL METAL TRANSPORTER 1-RELATED"/>
    <property type="match status" value="1"/>
</dbReference>
<dbReference type="Proteomes" id="UP001144612">
    <property type="component" value="Unassembled WGS sequence"/>
</dbReference>
<keyword evidence="5 7" id="KW-1133">Transmembrane helix</keyword>
<keyword evidence="4 7" id="KW-0812">Transmembrane</keyword>
<evidence type="ECO:0000256" key="5">
    <source>
        <dbReference type="ARBA" id="ARBA00022989"/>
    </source>
</evidence>
<evidence type="ECO:0000256" key="7">
    <source>
        <dbReference type="SAM" id="Phobius"/>
    </source>
</evidence>
<dbReference type="EMBL" id="JAPQFJ010000010">
    <property type="protein sequence ID" value="MCY6959163.1"/>
    <property type="molecule type" value="Genomic_DNA"/>
</dbReference>
<evidence type="ECO:0000259" key="8">
    <source>
        <dbReference type="Pfam" id="PF01545"/>
    </source>
</evidence>
<evidence type="ECO:0000256" key="1">
    <source>
        <dbReference type="ARBA" id="ARBA00004141"/>
    </source>
</evidence>
<dbReference type="Gene3D" id="3.30.70.1350">
    <property type="entry name" value="Cation efflux protein, cytoplasmic domain"/>
    <property type="match status" value="1"/>
</dbReference>
<dbReference type="Pfam" id="PF01545">
    <property type="entry name" value="Cation_efflux"/>
    <property type="match status" value="1"/>
</dbReference>
<proteinExistence type="inferred from homology"/>
<dbReference type="Gene3D" id="1.20.1510.10">
    <property type="entry name" value="Cation efflux protein transmembrane domain"/>
    <property type="match status" value="1"/>
</dbReference>
<dbReference type="RefSeq" id="WP_268061586.1">
    <property type="nucleotide sequence ID" value="NZ_JAPQFJ010000010.1"/>
</dbReference>
<name>A0ABT4DBX5_9CLOT</name>
<dbReference type="SUPFAM" id="SSF160240">
    <property type="entry name" value="Cation efflux protein cytoplasmic domain-like"/>
    <property type="match status" value="1"/>
</dbReference>
<keyword evidence="6 7" id="KW-0472">Membrane</keyword>
<feature type="domain" description="Cation efflux protein cytoplasmic" evidence="9">
    <location>
        <begin position="212"/>
        <end position="289"/>
    </location>
</feature>
<dbReference type="InterPro" id="IPR050291">
    <property type="entry name" value="CDF_Transporter"/>
</dbReference>
<evidence type="ECO:0000313" key="11">
    <source>
        <dbReference type="Proteomes" id="UP001144612"/>
    </source>
</evidence>
<comment type="subcellular location">
    <subcellularLocation>
        <location evidence="1">Membrane</location>
        <topology evidence="1">Multi-pass membrane protein</topology>
    </subcellularLocation>
</comment>
<dbReference type="InterPro" id="IPR027470">
    <property type="entry name" value="Cation_efflux_CTD"/>
</dbReference>
<dbReference type="InterPro" id="IPR058533">
    <property type="entry name" value="Cation_efflux_TM"/>
</dbReference>
<evidence type="ECO:0000313" key="10">
    <source>
        <dbReference type="EMBL" id="MCY6959163.1"/>
    </source>
</evidence>
<dbReference type="SUPFAM" id="SSF161111">
    <property type="entry name" value="Cation efflux protein transmembrane domain-like"/>
    <property type="match status" value="1"/>
</dbReference>
<evidence type="ECO:0000259" key="9">
    <source>
        <dbReference type="Pfam" id="PF16916"/>
    </source>
</evidence>
<keyword evidence="11" id="KW-1185">Reference proteome</keyword>
<evidence type="ECO:0000256" key="2">
    <source>
        <dbReference type="ARBA" id="ARBA00008114"/>
    </source>
</evidence>
<dbReference type="PANTHER" id="PTHR43840:SF15">
    <property type="entry name" value="MITOCHONDRIAL METAL TRANSPORTER 1-RELATED"/>
    <property type="match status" value="1"/>
</dbReference>
<evidence type="ECO:0000256" key="4">
    <source>
        <dbReference type="ARBA" id="ARBA00022692"/>
    </source>
</evidence>